<dbReference type="Pfam" id="PF01627">
    <property type="entry name" value="Hpt"/>
    <property type="match status" value="1"/>
</dbReference>
<feature type="coiled-coil region" evidence="14">
    <location>
        <begin position="19"/>
        <end position="81"/>
    </location>
</feature>
<evidence type="ECO:0000256" key="13">
    <source>
        <dbReference type="PROSITE-ProRule" id="PRU00169"/>
    </source>
</evidence>
<feature type="domain" description="Histidine kinase" evidence="15">
    <location>
        <begin position="201"/>
        <end position="422"/>
    </location>
</feature>
<dbReference type="SMART" id="SM00448">
    <property type="entry name" value="REC"/>
    <property type="match status" value="1"/>
</dbReference>
<dbReference type="SMART" id="SM00387">
    <property type="entry name" value="HATPase_c"/>
    <property type="match status" value="1"/>
</dbReference>
<evidence type="ECO:0000259" key="15">
    <source>
        <dbReference type="PROSITE" id="PS50109"/>
    </source>
</evidence>
<dbReference type="Pfam" id="PF08448">
    <property type="entry name" value="PAS_4"/>
    <property type="match status" value="1"/>
</dbReference>
<evidence type="ECO:0000256" key="8">
    <source>
        <dbReference type="ARBA" id="ARBA00022840"/>
    </source>
</evidence>
<proteinExistence type="predicted"/>
<dbReference type="InterPro" id="IPR008207">
    <property type="entry name" value="Sig_transdc_His_kin_Hpt_dom"/>
</dbReference>
<dbReference type="InterPro" id="IPR036890">
    <property type="entry name" value="HATPase_C_sf"/>
</dbReference>
<dbReference type="Gene3D" id="3.30.565.10">
    <property type="entry name" value="Histidine kinase-like ATPase, C-terminal domain"/>
    <property type="match status" value="1"/>
</dbReference>
<feature type="modified residue" description="4-aspartylphosphate" evidence="13">
    <location>
        <position position="493"/>
    </location>
</feature>
<dbReference type="Pfam" id="PF02518">
    <property type="entry name" value="HATPase_c"/>
    <property type="match status" value="1"/>
</dbReference>
<evidence type="ECO:0000259" key="17">
    <source>
        <dbReference type="PROSITE" id="PS50894"/>
    </source>
</evidence>
<feature type="modified residue" description="Phosphohistidine" evidence="12">
    <location>
        <position position="634"/>
    </location>
</feature>
<dbReference type="CDD" id="cd00082">
    <property type="entry name" value="HisKA"/>
    <property type="match status" value="1"/>
</dbReference>
<dbReference type="InterPro" id="IPR004358">
    <property type="entry name" value="Sig_transdc_His_kin-like_C"/>
</dbReference>
<dbReference type="PROSITE" id="PS50110">
    <property type="entry name" value="RESPONSE_REGULATORY"/>
    <property type="match status" value="1"/>
</dbReference>
<feature type="domain" description="HPt" evidence="17">
    <location>
        <begin position="595"/>
        <end position="689"/>
    </location>
</feature>
<dbReference type="PROSITE" id="PS50109">
    <property type="entry name" value="HIS_KIN"/>
    <property type="match status" value="1"/>
</dbReference>
<evidence type="ECO:0000256" key="11">
    <source>
        <dbReference type="ARBA" id="ARBA00023136"/>
    </source>
</evidence>
<evidence type="ECO:0000256" key="1">
    <source>
        <dbReference type="ARBA" id="ARBA00000085"/>
    </source>
</evidence>
<evidence type="ECO:0000256" key="4">
    <source>
        <dbReference type="ARBA" id="ARBA00022475"/>
    </source>
</evidence>
<accession>A0ABP8HWJ2</accession>
<dbReference type="InterPro" id="IPR013656">
    <property type="entry name" value="PAS_4"/>
</dbReference>
<protein>
    <recommendedName>
        <fullName evidence="3">histidine kinase</fullName>
        <ecNumber evidence="3">2.7.13.3</ecNumber>
    </recommendedName>
</protein>
<dbReference type="EC" id="2.7.13.3" evidence="3"/>
<evidence type="ECO:0000256" key="5">
    <source>
        <dbReference type="ARBA" id="ARBA00022553"/>
    </source>
</evidence>
<dbReference type="Gene3D" id="1.10.287.130">
    <property type="match status" value="1"/>
</dbReference>
<evidence type="ECO:0000256" key="9">
    <source>
        <dbReference type="ARBA" id="ARBA00022989"/>
    </source>
</evidence>
<dbReference type="Pfam" id="PF00512">
    <property type="entry name" value="HisKA"/>
    <property type="match status" value="1"/>
</dbReference>
<name>A0ABP8HWJ2_9BACT</name>
<dbReference type="SMART" id="SM00073">
    <property type="entry name" value="HPT"/>
    <property type="match status" value="1"/>
</dbReference>
<evidence type="ECO:0000256" key="10">
    <source>
        <dbReference type="ARBA" id="ARBA00023012"/>
    </source>
</evidence>
<keyword evidence="5 13" id="KW-0597">Phosphoprotein</keyword>
<dbReference type="InterPro" id="IPR003594">
    <property type="entry name" value="HATPase_dom"/>
</dbReference>
<comment type="catalytic activity">
    <reaction evidence="1">
        <text>ATP + protein L-histidine = ADP + protein N-phospho-L-histidine.</text>
        <dbReference type="EC" id="2.7.13.3"/>
    </reaction>
</comment>
<dbReference type="InterPro" id="IPR036097">
    <property type="entry name" value="HisK_dim/P_sf"/>
</dbReference>
<dbReference type="PRINTS" id="PR00344">
    <property type="entry name" value="BCTRLSENSOR"/>
</dbReference>
<comment type="caution">
    <text evidence="18">The sequence shown here is derived from an EMBL/GenBank/DDBJ whole genome shotgun (WGS) entry which is preliminary data.</text>
</comment>
<dbReference type="Gene3D" id="3.40.50.2300">
    <property type="match status" value="1"/>
</dbReference>
<keyword evidence="14" id="KW-0175">Coiled coil</keyword>
<evidence type="ECO:0000256" key="14">
    <source>
        <dbReference type="SAM" id="Coils"/>
    </source>
</evidence>
<dbReference type="EMBL" id="BAABGZ010000002">
    <property type="protein sequence ID" value="GAA4346039.1"/>
    <property type="molecule type" value="Genomic_DNA"/>
</dbReference>
<evidence type="ECO:0000313" key="18">
    <source>
        <dbReference type="EMBL" id="GAA4346039.1"/>
    </source>
</evidence>
<keyword evidence="7" id="KW-0547">Nucleotide-binding</keyword>
<sequence>MELETHISPEVLHAERQRTLAAEAEVARLRAQLEAITAEAASAGMSPPDAVQELARVVEQLRKLEEEFENQQGLVMQVINASPNLISVQDDDGRLIMVNKSYAHILSWMTSRSRPQVQVDGEAVELQYPQTARTLKKSIAFEECYHLQNGEIRTYQTTQSPLMRADGSCYLLTFSSDITALKRATQLAEESVQAKQDFLANMSHEIRTPLHGVMGLADLLMKSPLTPEQADYVEMIQSSTENLLVVINDILDFAKIESGSISLENIPFDIGKTVQDAVRSLSFKANEKGLLLRVVGANDPLPLAVGDPYRLRQVLVNLISNAVKFTRQGAITVTIDASQRNGMALPVTFSVADTGMGISSENLEQVFGSFRQANSSIARLYGGTGLGLTICKNLVELQGGSIGVRSELGHGSCFYFTIPYTISSEPVVKETVELPAPDLLKGLSILFAEDNAINQLIAVSMMSQWQVEVDIAQNGEEAVGKSWQRKYDLVLMDVQMPVMDGIEATARLRAEGNPNARTPVIALTADAVRLNQDTREDLGFNDLLNKPYSELALYKIIARVSQRAEGSELPTDAPLPASELGLHYDFELLGKLAEDTEFIRKMLQMYLTRMPGQVQALQDAVAQQDYEGIRREAHVLKSTFGTLNIQPEVSSLKIVEGLAEAKAPTGEIEPLVKAVAKAAQLFLVLFAEDLAKLPPAKS</sequence>
<dbReference type="InterPro" id="IPR005467">
    <property type="entry name" value="His_kinase_dom"/>
</dbReference>
<evidence type="ECO:0000259" key="16">
    <source>
        <dbReference type="PROSITE" id="PS50110"/>
    </source>
</evidence>
<keyword evidence="19" id="KW-1185">Reference proteome</keyword>
<evidence type="ECO:0000256" key="3">
    <source>
        <dbReference type="ARBA" id="ARBA00012438"/>
    </source>
</evidence>
<dbReference type="InterPro" id="IPR036641">
    <property type="entry name" value="HPT_dom_sf"/>
</dbReference>
<keyword evidence="11" id="KW-0472">Membrane</keyword>
<evidence type="ECO:0000256" key="7">
    <source>
        <dbReference type="ARBA" id="ARBA00022741"/>
    </source>
</evidence>
<organism evidence="18 19">
    <name type="scientific">Hymenobacter saemangeumensis</name>
    <dbReference type="NCBI Taxonomy" id="1084522"/>
    <lineage>
        <taxon>Bacteria</taxon>
        <taxon>Pseudomonadati</taxon>
        <taxon>Bacteroidota</taxon>
        <taxon>Cytophagia</taxon>
        <taxon>Cytophagales</taxon>
        <taxon>Hymenobacteraceae</taxon>
        <taxon>Hymenobacter</taxon>
    </lineage>
</organism>
<evidence type="ECO:0000256" key="12">
    <source>
        <dbReference type="PROSITE-ProRule" id="PRU00110"/>
    </source>
</evidence>
<dbReference type="InterPro" id="IPR001789">
    <property type="entry name" value="Sig_transdc_resp-reg_receiver"/>
</dbReference>
<evidence type="ECO:0000256" key="2">
    <source>
        <dbReference type="ARBA" id="ARBA00004651"/>
    </source>
</evidence>
<dbReference type="PROSITE" id="PS50894">
    <property type="entry name" value="HPT"/>
    <property type="match status" value="1"/>
</dbReference>
<dbReference type="Gene3D" id="1.20.120.160">
    <property type="entry name" value="HPT domain"/>
    <property type="match status" value="1"/>
</dbReference>
<dbReference type="InterPro" id="IPR011006">
    <property type="entry name" value="CheY-like_superfamily"/>
</dbReference>
<dbReference type="SMART" id="SM00388">
    <property type="entry name" value="HisKA"/>
    <property type="match status" value="1"/>
</dbReference>
<reference evidence="19" key="1">
    <citation type="journal article" date="2019" name="Int. J. Syst. Evol. Microbiol.">
        <title>The Global Catalogue of Microorganisms (GCM) 10K type strain sequencing project: providing services to taxonomists for standard genome sequencing and annotation.</title>
        <authorList>
            <consortium name="The Broad Institute Genomics Platform"/>
            <consortium name="The Broad Institute Genome Sequencing Center for Infectious Disease"/>
            <person name="Wu L."/>
            <person name="Ma J."/>
        </authorList>
    </citation>
    <scope>NUCLEOTIDE SEQUENCE [LARGE SCALE GENOMIC DNA]</scope>
    <source>
        <strain evidence="19">JCM 17923</strain>
    </source>
</reference>
<dbReference type="SUPFAM" id="SSF47384">
    <property type="entry name" value="Homodimeric domain of signal transducing histidine kinase"/>
    <property type="match status" value="1"/>
</dbReference>
<keyword evidence="6" id="KW-0812">Transmembrane</keyword>
<dbReference type="CDD" id="cd17546">
    <property type="entry name" value="REC_hyHK_CKI1_RcsC-like"/>
    <property type="match status" value="1"/>
</dbReference>
<gene>
    <name evidence="18" type="ORF">GCM10023185_00200</name>
</gene>
<keyword evidence="4" id="KW-1003">Cell membrane</keyword>
<dbReference type="SUPFAM" id="SSF47226">
    <property type="entry name" value="Histidine-containing phosphotransfer domain, HPT domain"/>
    <property type="match status" value="1"/>
</dbReference>
<dbReference type="PANTHER" id="PTHR45339">
    <property type="entry name" value="HYBRID SIGNAL TRANSDUCTION HISTIDINE KINASE J"/>
    <property type="match status" value="1"/>
</dbReference>
<dbReference type="SUPFAM" id="SSF52172">
    <property type="entry name" value="CheY-like"/>
    <property type="match status" value="1"/>
</dbReference>
<keyword evidence="10" id="KW-0902">Two-component regulatory system</keyword>
<dbReference type="SUPFAM" id="SSF55874">
    <property type="entry name" value="ATPase domain of HSP90 chaperone/DNA topoisomerase II/histidine kinase"/>
    <property type="match status" value="1"/>
</dbReference>
<comment type="subcellular location">
    <subcellularLocation>
        <location evidence="2">Cell membrane</location>
        <topology evidence="2">Multi-pass membrane protein</topology>
    </subcellularLocation>
</comment>
<keyword evidence="9" id="KW-1133">Transmembrane helix</keyword>
<feature type="domain" description="Response regulatory" evidence="16">
    <location>
        <begin position="444"/>
        <end position="561"/>
    </location>
</feature>
<dbReference type="Proteomes" id="UP001501153">
    <property type="component" value="Unassembled WGS sequence"/>
</dbReference>
<dbReference type="Pfam" id="PF00072">
    <property type="entry name" value="Response_reg"/>
    <property type="match status" value="1"/>
</dbReference>
<dbReference type="PANTHER" id="PTHR45339:SF1">
    <property type="entry name" value="HYBRID SIGNAL TRANSDUCTION HISTIDINE KINASE J"/>
    <property type="match status" value="1"/>
</dbReference>
<dbReference type="RefSeq" id="WP_345232646.1">
    <property type="nucleotide sequence ID" value="NZ_BAABGZ010000002.1"/>
</dbReference>
<evidence type="ECO:0000313" key="19">
    <source>
        <dbReference type="Proteomes" id="UP001501153"/>
    </source>
</evidence>
<dbReference type="InterPro" id="IPR003661">
    <property type="entry name" value="HisK_dim/P_dom"/>
</dbReference>
<dbReference type="Gene3D" id="3.30.450.20">
    <property type="entry name" value="PAS domain"/>
    <property type="match status" value="1"/>
</dbReference>
<dbReference type="InterPro" id="IPR035965">
    <property type="entry name" value="PAS-like_dom_sf"/>
</dbReference>
<dbReference type="CDD" id="cd16922">
    <property type="entry name" value="HATPase_EvgS-ArcB-TorS-like"/>
    <property type="match status" value="1"/>
</dbReference>
<dbReference type="SUPFAM" id="SSF55785">
    <property type="entry name" value="PYP-like sensor domain (PAS domain)"/>
    <property type="match status" value="1"/>
</dbReference>
<keyword evidence="8" id="KW-0067">ATP-binding</keyword>
<evidence type="ECO:0000256" key="6">
    <source>
        <dbReference type="ARBA" id="ARBA00022692"/>
    </source>
</evidence>